<evidence type="ECO:0000256" key="1">
    <source>
        <dbReference type="SAM" id="MobiDB-lite"/>
    </source>
</evidence>
<sequence>MKRSWHLVLAAALVAGAVTPVVAVGSAVAADGDITSAVLANRDVVLTGDAVVRVPQGTHTYTGVISGEGALRVSGIGTLVLAKDSTFTLPHSRQHQRVQIPGGNHPYVVVGSPDEPAVTVDSGATLQYGTGGTTGLIGSFPYNTPGYQQNQDNIRVDGTLRLSLTRLFNLGVISGSGLVTQPRNMWGTLQICGTNPFSGILDNGTGVNFASTTCAADLPNARSVVNRGSWIIDTPLDHTVVQRQKFYSHEYGNDVNVHSRPGSKVILTGVYSWSDSGDGAAPSLSDPGLNWRPVAHKLNKRGTNIEGADVQWGDGTTHQIFMPGTAQTVYINLHARRQRSRLTFDYNGPVTLGAPIGGGMYHDTLSAPGAGDVVIAGTSGNDVTFAAAQYYDGSTTIDKNATLRLGSGTAGGDGSLHTGGAFDKVIDNGSLVLRNTGTPTSLPAVTGAGSVTQNGAAATTVTSAAYTGATTVAKGSLIVSGTSLRTSDAVSLTGPSAVLDLSKARDTTLRRLRVVTGAKILLSRNSPELTVGSTTAAASGTGLAIDRARFSVSRAGDHTVLTALASSAATGPAPSPARTRRAATPPGAPTGTMADTGSNLGGLWTVAGLAGVVLAGVAAVFVFVRSRSRPRTSPRHSR</sequence>
<dbReference type="EMBL" id="BMVG01000040">
    <property type="protein sequence ID" value="GHE13340.1"/>
    <property type="molecule type" value="Genomic_DNA"/>
</dbReference>
<evidence type="ECO:0008006" key="6">
    <source>
        <dbReference type="Google" id="ProtNLM"/>
    </source>
</evidence>
<evidence type="ECO:0000256" key="3">
    <source>
        <dbReference type="SAM" id="SignalP"/>
    </source>
</evidence>
<keyword evidence="2" id="KW-0812">Transmembrane</keyword>
<dbReference type="RefSeq" id="WP_229882292.1">
    <property type="nucleotide sequence ID" value="NZ_BMVG01000040.1"/>
</dbReference>
<proteinExistence type="predicted"/>
<feature type="transmembrane region" description="Helical" evidence="2">
    <location>
        <begin position="602"/>
        <end position="624"/>
    </location>
</feature>
<feature type="compositionally biased region" description="Low complexity" evidence="1">
    <location>
        <begin position="582"/>
        <end position="592"/>
    </location>
</feature>
<gene>
    <name evidence="4" type="ORF">GCM10010339_79970</name>
</gene>
<feature type="chain" id="PRO_5039379711" description="Autotransporter" evidence="3">
    <location>
        <begin position="24"/>
        <end position="638"/>
    </location>
</feature>
<name>A0A918YRH7_9ACTN</name>
<reference evidence="4" key="2">
    <citation type="submission" date="2020-09" db="EMBL/GenBank/DDBJ databases">
        <authorList>
            <person name="Sun Q."/>
            <person name="Ohkuma M."/>
        </authorList>
    </citation>
    <scope>NUCLEOTIDE SEQUENCE</scope>
    <source>
        <strain evidence="4">JCM 4714</strain>
    </source>
</reference>
<evidence type="ECO:0000313" key="5">
    <source>
        <dbReference type="Proteomes" id="UP000655443"/>
    </source>
</evidence>
<feature type="region of interest" description="Disordered" evidence="1">
    <location>
        <begin position="566"/>
        <end position="594"/>
    </location>
</feature>
<comment type="caution">
    <text evidence="4">The sequence shown here is derived from an EMBL/GenBank/DDBJ whole genome shotgun (WGS) entry which is preliminary data.</text>
</comment>
<organism evidence="4 5">
    <name type="scientific">Streptomyces alanosinicus</name>
    <dbReference type="NCBI Taxonomy" id="68171"/>
    <lineage>
        <taxon>Bacteria</taxon>
        <taxon>Bacillati</taxon>
        <taxon>Actinomycetota</taxon>
        <taxon>Actinomycetes</taxon>
        <taxon>Kitasatosporales</taxon>
        <taxon>Streptomycetaceae</taxon>
        <taxon>Streptomyces</taxon>
    </lineage>
</organism>
<dbReference type="AlphaFoldDB" id="A0A918YRH7"/>
<keyword evidence="3" id="KW-0732">Signal</keyword>
<evidence type="ECO:0000256" key="2">
    <source>
        <dbReference type="SAM" id="Phobius"/>
    </source>
</evidence>
<feature type="signal peptide" evidence="3">
    <location>
        <begin position="1"/>
        <end position="23"/>
    </location>
</feature>
<keyword evidence="5" id="KW-1185">Reference proteome</keyword>
<accession>A0A918YRH7</accession>
<keyword evidence="2" id="KW-1133">Transmembrane helix</keyword>
<evidence type="ECO:0000313" key="4">
    <source>
        <dbReference type="EMBL" id="GHE13340.1"/>
    </source>
</evidence>
<reference evidence="4" key="1">
    <citation type="journal article" date="2014" name="Int. J. Syst. Evol. Microbiol.">
        <title>Complete genome sequence of Corynebacterium casei LMG S-19264T (=DSM 44701T), isolated from a smear-ripened cheese.</title>
        <authorList>
            <consortium name="US DOE Joint Genome Institute (JGI-PGF)"/>
            <person name="Walter F."/>
            <person name="Albersmeier A."/>
            <person name="Kalinowski J."/>
            <person name="Ruckert C."/>
        </authorList>
    </citation>
    <scope>NUCLEOTIDE SEQUENCE</scope>
    <source>
        <strain evidence="4">JCM 4714</strain>
    </source>
</reference>
<keyword evidence="2" id="KW-0472">Membrane</keyword>
<protein>
    <recommendedName>
        <fullName evidence="6">Autotransporter</fullName>
    </recommendedName>
</protein>
<dbReference type="Proteomes" id="UP000655443">
    <property type="component" value="Unassembled WGS sequence"/>
</dbReference>